<dbReference type="RefSeq" id="WP_078346140.1">
    <property type="nucleotide sequence ID" value="NZ_MBTF01000001.1"/>
</dbReference>
<comment type="subcellular location">
    <subcellularLocation>
        <location evidence="1 11">Cell membrane</location>
        <topology evidence="1 11">Multi-pass membrane protein</topology>
    </subcellularLocation>
</comment>
<keyword evidence="13" id="KW-1185">Reference proteome</keyword>
<feature type="transmembrane region" description="Helical" evidence="11">
    <location>
        <begin position="67"/>
        <end position="85"/>
    </location>
</feature>
<keyword evidence="11" id="KW-0915">Sodium</keyword>
<dbReference type="GO" id="GO:0046872">
    <property type="term" value="F:metal ion binding"/>
    <property type="evidence" value="ECO:0007669"/>
    <property type="project" value="UniProtKB-KW"/>
</dbReference>
<evidence type="ECO:0000256" key="1">
    <source>
        <dbReference type="ARBA" id="ARBA00004651"/>
    </source>
</evidence>
<keyword evidence="6 11" id="KW-0406">Ion transport</keyword>
<reference evidence="12 13" key="1">
    <citation type="submission" date="2016-07" db="EMBL/GenBank/DDBJ databases">
        <title>Genomic analysis of zinc-resistant bacterium Mucilaginibacter pedocola TBZ30.</title>
        <authorList>
            <person name="Huang J."/>
            <person name="Tang J."/>
        </authorList>
    </citation>
    <scope>NUCLEOTIDE SEQUENCE [LARGE SCALE GENOMIC DNA]</scope>
    <source>
        <strain evidence="12 13">TBZ30</strain>
    </source>
</reference>
<keyword evidence="5 11" id="KW-1133">Transmembrane helix</keyword>
<evidence type="ECO:0000313" key="13">
    <source>
        <dbReference type="Proteomes" id="UP000189739"/>
    </source>
</evidence>
<feature type="transmembrane region" description="Helical" evidence="11">
    <location>
        <begin position="33"/>
        <end position="55"/>
    </location>
</feature>
<keyword evidence="3" id="KW-0997">Cell inner membrane</keyword>
<evidence type="ECO:0000256" key="6">
    <source>
        <dbReference type="ARBA" id="ARBA00023065"/>
    </source>
</evidence>
<name>A0A1S9PLY7_9SPHI</name>
<dbReference type="EMBL" id="MBTF01000001">
    <property type="protein sequence ID" value="OOQ61955.1"/>
    <property type="molecule type" value="Genomic_DNA"/>
</dbReference>
<evidence type="ECO:0000256" key="4">
    <source>
        <dbReference type="ARBA" id="ARBA00022692"/>
    </source>
</evidence>
<dbReference type="HAMAP" id="MF_00454">
    <property type="entry name" value="FluC"/>
    <property type="match status" value="1"/>
</dbReference>
<evidence type="ECO:0000256" key="3">
    <source>
        <dbReference type="ARBA" id="ARBA00022519"/>
    </source>
</evidence>
<evidence type="ECO:0000256" key="11">
    <source>
        <dbReference type="HAMAP-Rule" id="MF_00454"/>
    </source>
</evidence>
<dbReference type="GO" id="GO:0062054">
    <property type="term" value="F:fluoride channel activity"/>
    <property type="evidence" value="ECO:0007669"/>
    <property type="project" value="UniProtKB-UniRule"/>
</dbReference>
<comment type="similarity">
    <text evidence="9 11">Belongs to the fluoride channel Fluc/FEX (TC 1.A.43) family.</text>
</comment>
<keyword evidence="4 11" id="KW-0812">Transmembrane</keyword>
<comment type="catalytic activity">
    <reaction evidence="10">
        <text>fluoride(in) = fluoride(out)</text>
        <dbReference type="Rhea" id="RHEA:76159"/>
        <dbReference type="ChEBI" id="CHEBI:17051"/>
    </reaction>
    <physiologicalReaction direction="left-to-right" evidence="10">
        <dbReference type="Rhea" id="RHEA:76160"/>
    </physiologicalReaction>
</comment>
<evidence type="ECO:0000256" key="2">
    <source>
        <dbReference type="ARBA" id="ARBA00022475"/>
    </source>
</evidence>
<comment type="activity regulation">
    <text evidence="11">Na(+) is not transported, but it plays an essential structural role and its presence is essential for fluoride channel function.</text>
</comment>
<accession>A0A1S9PLY7</accession>
<evidence type="ECO:0000256" key="8">
    <source>
        <dbReference type="ARBA" id="ARBA00023303"/>
    </source>
</evidence>
<dbReference type="GO" id="GO:0005886">
    <property type="term" value="C:plasma membrane"/>
    <property type="evidence" value="ECO:0007669"/>
    <property type="project" value="UniProtKB-SubCell"/>
</dbReference>
<protein>
    <recommendedName>
        <fullName evidence="11">Fluoride-specific ion channel FluC</fullName>
    </recommendedName>
</protein>
<evidence type="ECO:0000256" key="9">
    <source>
        <dbReference type="ARBA" id="ARBA00035120"/>
    </source>
</evidence>
<comment type="function">
    <text evidence="11">Fluoride-specific ion channel. Important for reducing fluoride concentration in the cell, thus reducing its toxicity.</text>
</comment>
<keyword evidence="11" id="KW-0813">Transport</keyword>
<sequence>MRAALLVFLGGGFGSLGRYFVNRWIVGLITSAFPYGTFLVNVTGCFLIGFFVFAADKGDVNSQYWRLFLVTGLCGGYTTFSSFSFENVQLVSNHQLFIMLVYTMGSILLGFVATYIGILLARNI</sequence>
<gene>
    <name evidence="11" type="primary">fluC</name>
    <name evidence="11" type="synonym">crcB</name>
    <name evidence="12" type="ORF">BC343_02530</name>
</gene>
<evidence type="ECO:0000256" key="7">
    <source>
        <dbReference type="ARBA" id="ARBA00023136"/>
    </source>
</evidence>
<keyword evidence="11" id="KW-0479">Metal-binding</keyword>
<dbReference type="InterPro" id="IPR003691">
    <property type="entry name" value="FluC"/>
</dbReference>
<feature type="transmembrane region" description="Helical" evidence="11">
    <location>
        <begin position="97"/>
        <end position="121"/>
    </location>
</feature>
<dbReference type="PANTHER" id="PTHR28259:SF1">
    <property type="entry name" value="FLUORIDE EXPORT PROTEIN 1-RELATED"/>
    <property type="match status" value="1"/>
</dbReference>
<comment type="caution">
    <text evidence="12">The sequence shown here is derived from an EMBL/GenBank/DDBJ whole genome shotgun (WGS) entry which is preliminary data.</text>
</comment>
<dbReference type="GO" id="GO:0140114">
    <property type="term" value="P:cellular detoxification of fluoride"/>
    <property type="evidence" value="ECO:0007669"/>
    <property type="project" value="UniProtKB-UniRule"/>
</dbReference>
<dbReference type="AlphaFoldDB" id="A0A1S9PLY7"/>
<feature type="binding site" evidence="11">
    <location>
        <position position="78"/>
    </location>
    <ligand>
        <name>Na(+)</name>
        <dbReference type="ChEBI" id="CHEBI:29101"/>
        <note>structural</note>
    </ligand>
</feature>
<feature type="binding site" evidence="11">
    <location>
        <position position="75"/>
    </location>
    <ligand>
        <name>Na(+)</name>
        <dbReference type="ChEBI" id="CHEBI:29101"/>
        <note>structural</note>
    </ligand>
</feature>
<evidence type="ECO:0000256" key="10">
    <source>
        <dbReference type="ARBA" id="ARBA00035585"/>
    </source>
</evidence>
<keyword evidence="8 11" id="KW-0407">Ion channel</keyword>
<evidence type="ECO:0000313" key="12">
    <source>
        <dbReference type="EMBL" id="OOQ61955.1"/>
    </source>
</evidence>
<dbReference type="Proteomes" id="UP000189739">
    <property type="component" value="Unassembled WGS sequence"/>
</dbReference>
<dbReference type="STRING" id="1792845.BC343_02530"/>
<keyword evidence="7 11" id="KW-0472">Membrane</keyword>
<keyword evidence="2 11" id="KW-1003">Cell membrane</keyword>
<proteinExistence type="inferred from homology"/>
<dbReference type="Pfam" id="PF02537">
    <property type="entry name" value="CRCB"/>
    <property type="match status" value="1"/>
</dbReference>
<dbReference type="NCBIfam" id="TIGR00494">
    <property type="entry name" value="crcB"/>
    <property type="match status" value="1"/>
</dbReference>
<dbReference type="PANTHER" id="PTHR28259">
    <property type="entry name" value="FLUORIDE EXPORT PROTEIN 1-RELATED"/>
    <property type="match status" value="1"/>
</dbReference>
<organism evidence="12 13">
    <name type="scientific">Mucilaginibacter pedocola</name>
    <dbReference type="NCBI Taxonomy" id="1792845"/>
    <lineage>
        <taxon>Bacteria</taxon>
        <taxon>Pseudomonadati</taxon>
        <taxon>Bacteroidota</taxon>
        <taxon>Sphingobacteriia</taxon>
        <taxon>Sphingobacteriales</taxon>
        <taxon>Sphingobacteriaceae</taxon>
        <taxon>Mucilaginibacter</taxon>
    </lineage>
</organism>
<dbReference type="OrthoDB" id="9815830at2"/>
<evidence type="ECO:0000256" key="5">
    <source>
        <dbReference type="ARBA" id="ARBA00022989"/>
    </source>
</evidence>